<dbReference type="GO" id="GO:0005886">
    <property type="term" value="C:plasma membrane"/>
    <property type="evidence" value="ECO:0007669"/>
    <property type="project" value="UniProtKB-SubCell"/>
</dbReference>
<evidence type="ECO:0000313" key="9">
    <source>
        <dbReference type="EMBL" id="GEL97905.1"/>
    </source>
</evidence>
<dbReference type="Pfam" id="PF00528">
    <property type="entry name" value="BPD_transp_1"/>
    <property type="match status" value="1"/>
</dbReference>
<keyword evidence="5 7" id="KW-1133">Transmembrane helix</keyword>
<evidence type="ECO:0000256" key="6">
    <source>
        <dbReference type="ARBA" id="ARBA00023136"/>
    </source>
</evidence>
<reference evidence="9 10" key="1">
    <citation type="submission" date="2019-07" db="EMBL/GenBank/DDBJ databases">
        <title>Whole genome shotgun sequence of Cellulomonas terrae NBRC 100819.</title>
        <authorList>
            <person name="Hosoyama A."/>
            <person name="Uohara A."/>
            <person name="Ohji S."/>
            <person name="Ichikawa N."/>
        </authorList>
    </citation>
    <scope>NUCLEOTIDE SEQUENCE [LARGE SCALE GENOMIC DNA]</scope>
    <source>
        <strain evidence="9 10">NBRC 100819</strain>
    </source>
</reference>
<dbReference type="EMBL" id="BJWH01000005">
    <property type="protein sequence ID" value="GEL97905.1"/>
    <property type="molecule type" value="Genomic_DNA"/>
</dbReference>
<keyword evidence="2 7" id="KW-0813">Transport</keyword>
<keyword evidence="10" id="KW-1185">Reference proteome</keyword>
<evidence type="ECO:0000313" key="10">
    <source>
        <dbReference type="Proteomes" id="UP000321049"/>
    </source>
</evidence>
<evidence type="ECO:0000256" key="2">
    <source>
        <dbReference type="ARBA" id="ARBA00022448"/>
    </source>
</evidence>
<evidence type="ECO:0000256" key="7">
    <source>
        <dbReference type="RuleBase" id="RU363032"/>
    </source>
</evidence>
<dbReference type="GO" id="GO:0055085">
    <property type="term" value="P:transmembrane transport"/>
    <property type="evidence" value="ECO:0007669"/>
    <property type="project" value="InterPro"/>
</dbReference>
<feature type="transmembrane region" description="Helical" evidence="7">
    <location>
        <begin position="212"/>
        <end position="234"/>
    </location>
</feature>
<dbReference type="Proteomes" id="UP000321049">
    <property type="component" value="Unassembled WGS sequence"/>
</dbReference>
<dbReference type="InterPro" id="IPR035906">
    <property type="entry name" value="MetI-like_sf"/>
</dbReference>
<evidence type="ECO:0000256" key="5">
    <source>
        <dbReference type="ARBA" id="ARBA00022989"/>
    </source>
</evidence>
<dbReference type="InterPro" id="IPR000515">
    <property type="entry name" value="MetI-like"/>
</dbReference>
<dbReference type="OrthoDB" id="2063054at2"/>
<protein>
    <submittedName>
        <fullName evidence="9">Sugar ABC transporter permease</fullName>
    </submittedName>
</protein>
<sequence>MTTTVTPQPQAVGAVHRQRGRFAEKAGLRIGERFASPGRIGAIVALVLLAAFWLLPFLWAVVTSFKSETAAAATPVSWVPSDGFTTDAYTRVLREGNIPLWTWNSLITTVAITLITLVVTALAAYAFSRLDFTGRRWLFWGIIASIIIPPQVLIVPLFYEMLTLNLIDTYWALILPQVVHPAMVFILKKFFDQVPIELEDAARIDGAGRLRVFWSIVLPLSRPILAAVSMFVFIGAWNNFLWPFIATSDASLMTLPVGLQTVKSAYGLQYAQVMASAVLAALPLVVVFLFFQRQIIKGFATTGFGGQ</sequence>
<accession>A0A511JJ23</accession>
<dbReference type="CDD" id="cd06261">
    <property type="entry name" value="TM_PBP2"/>
    <property type="match status" value="1"/>
</dbReference>
<organism evidence="9 10">
    <name type="scientific">Cellulomonas terrae</name>
    <dbReference type="NCBI Taxonomy" id="311234"/>
    <lineage>
        <taxon>Bacteria</taxon>
        <taxon>Bacillati</taxon>
        <taxon>Actinomycetota</taxon>
        <taxon>Actinomycetes</taxon>
        <taxon>Micrococcales</taxon>
        <taxon>Cellulomonadaceae</taxon>
        <taxon>Cellulomonas</taxon>
    </lineage>
</organism>
<comment type="subcellular location">
    <subcellularLocation>
        <location evidence="1 7">Cell membrane</location>
        <topology evidence="1 7">Multi-pass membrane protein</topology>
    </subcellularLocation>
</comment>
<feature type="transmembrane region" description="Helical" evidence="7">
    <location>
        <begin position="101"/>
        <end position="125"/>
    </location>
</feature>
<keyword evidence="6 7" id="KW-0472">Membrane</keyword>
<name>A0A511JJ23_9CELL</name>
<dbReference type="PROSITE" id="PS50928">
    <property type="entry name" value="ABC_TM1"/>
    <property type="match status" value="1"/>
</dbReference>
<feature type="transmembrane region" description="Helical" evidence="7">
    <location>
        <begin position="170"/>
        <end position="191"/>
    </location>
</feature>
<evidence type="ECO:0000256" key="1">
    <source>
        <dbReference type="ARBA" id="ARBA00004651"/>
    </source>
</evidence>
<comment type="similarity">
    <text evidence="7">Belongs to the binding-protein-dependent transport system permease family.</text>
</comment>
<dbReference type="PANTHER" id="PTHR43744:SF12">
    <property type="entry name" value="ABC TRANSPORTER PERMEASE PROTEIN MG189-RELATED"/>
    <property type="match status" value="1"/>
</dbReference>
<feature type="domain" description="ABC transmembrane type-1" evidence="8">
    <location>
        <begin position="102"/>
        <end position="291"/>
    </location>
</feature>
<feature type="transmembrane region" description="Helical" evidence="7">
    <location>
        <begin position="137"/>
        <end position="158"/>
    </location>
</feature>
<gene>
    <name evidence="9" type="ORF">CTE05_14520</name>
</gene>
<evidence type="ECO:0000256" key="4">
    <source>
        <dbReference type="ARBA" id="ARBA00022692"/>
    </source>
</evidence>
<evidence type="ECO:0000256" key="3">
    <source>
        <dbReference type="ARBA" id="ARBA00022475"/>
    </source>
</evidence>
<dbReference type="AlphaFoldDB" id="A0A511JJ23"/>
<evidence type="ECO:0000259" key="8">
    <source>
        <dbReference type="PROSITE" id="PS50928"/>
    </source>
</evidence>
<dbReference type="Gene3D" id="1.10.3720.10">
    <property type="entry name" value="MetI-like"/>
    <property type="match status" value="1"/>
</dbReference>
<feature type="transmembrane region" description="Helical" evidence="7">
    <location>
        <begin position="40"/>
        <end position="62"/>
    </location>
</feature>
<keyword evidence="4 7" id="KW-0812">Transmembrane</keyword>
<comment type="caution">
    <text evidence="9">The sequence shown here is derived from an EMBL/GenBank/DDBJ whole genome shotgun (WGS) entry which is preliminary data.</text>
</comment>
<dbReference type="RefSeq" id="WP_146845449.1">
    <property type="nucleotide sequence ID" value="NZ_BJWH01000005.1"/>
</dbReference>
<dbReference type="PANTHER" id="PTHR43744">
    <property type="entry name" value="ABC TRANSPORTER PERMEASE PROTEIN MG189-RELATED-RELATED"/>
    <property type="match status" value="1"/>
</dbReference>
<keyword evidence="3" id="KW-1003">Cell membrane</keyword>
<dbReference type="SUPFAM" id="SSF161098">
    <property type="entry name" value="MetI-like"/>
    <property type="match status" value="1"/>
</dbReference>
<proteinExistence type="inferred from homology"/>
<feature type="transmembrane region" description="Helical" evidence="7">
    <location>
        <begin position="271"/>
        <end position="291"/>
    </location>
</feature>